<feature type="signal peptide" evidence="1">
    <location>
        <begin position="1"/>
        <end position="19"/>
    </location>
</feature>
<evidence type="ECO:0000313" key="3">
    <source>
        <dbReference type="Proteomes" id="UP001295794"/>
    </source>
</evidence>
<dbReference type="AlphaFoldDB" id="A0AAD2HCJ0"/>
<accession>A0AAD2HCJ0</accession>
<dbReference type="EMBL" id="CAVNYO010000401">
    <property type="protein sequence ID" value="CAK5274184.1"/>
    <property type="molecule type" value="Genomic_DNA"/>
</dbReference>
<evidence type="ECO:0000256" key="1">
    <source>
        <dbReference type="SAM" id="SignalP"/>
    </source>
</evidence>
<keyword evidence="1" id="KW-0732">Signal</keyword>
<feature type="chain" id="PRO_5041977754" description="Fruit-body specific protein a" evidence="1">
    <location>
        <begin position="20"/>
        <end position="202"/>
    </location>
</feature>
<evidence type="ECO:0008006" key="4">
    <source>
        <dbReference type="Google" id="ProtNLM"/>
    </source>
</evidence>
<dbReference type="Proteomes" id="UP001295794">
    <property type="component" value="Unassembled WGS sequence"/>
</dbReference>
<comment type="caution">
    <text evidence="2">The sequence shown here is derived from an EMBL/GenBank/DDBJ whole genome shotgun (WGS) entry which is preliminary data.</text>
</comment>
<gene>
    <name evidence="2" type="ORF">MYCIT1_LOCUS21206</name>
</gene>
<keyword evidence="3" id="KW-1185">Reference proteome</keyword>
<sequence>MRFTGIFSAFVVAASAVSAAQVEVESRDSIGVALTLTAANHYGAPIPPWEVGCTPGWYYGAGLIGGVVIPILDGVLCAVLDLLPFVLHCPPPYPPPPPPPNSPPKYRQSFHNLTCAAQDSSYLTYGLVDTVLGCQTMCDAVTGCKFFNTYHDVNGKNGSPQLTCALFSASCLGASSADNCGGQKQPDGSTDYITNSDGYCHN</sequence>
<protein>
    <recommendedName>
        <fullName evidence="4">Fruit-body specific protein a</fullName>
    </recommendedName>
</protein>
<reference evidence="2" key="1">
    <citation type="submission" date="2023-11" db="EMBL/GenBank/DDBJ databases">
        <authorList>
            <person name="De Vega J J."/>
            <person name="De Vega J J."/>
        </authorList>
    </citation>
    <scope>NUCLEOTIDE SEQUENCE</scope>
</reference>
<evidence type="ECO:0000313" key="2">
    <source>
        <dbReference type="EMBL" id="CAK5274184.1"/>
    </source>
</evidence>
<name>A0AAD2HCJ0_9AGAR</name>
<proteinExistence type="predicted"/>
<organism evidence="2 3">
    <name type="scientific">Mycena citricolor</name>
    <dbReference type="NCBI Taxonomy" id="2018698"/>
    <lineage>
        <taxon>Eukaryota</taxon>
        <taxon>Fungi</taxon>
        <taxon>Dikarya</taxon>
        <taxon>Basidiomycota</taxon>
        <taxon>Agaricomycotina</taxon>
        <taxon>Agaricomycetes</taxon>
        <taxon>Agaricomycetidae</taxon>
        <taxon>Agaricales</taxon>
        <taxon>Marasmiineae</taxon>
        <taxon>Mycenaceae</taxon>
        <taxon>Mycena</taxon>
    </lineage>
</organism>